<evidence type="ECO:0000259" key="10">
    <source>
        <dbReference type="Pfam" id="PF16582"/>
    </source>
</evidence>
<organism evidence="11 12">
    <name type="scientific">Terribacillus saccharophilus</name>
    <dbReference type="NCBI Taxonomy" id="361277"/>
    <lineage>
        <taxon>Bacteria</taxon>
        <taxon>Bacillati</taxon>
        <taxon>Bacillota</taxon>
        <taxon>Bacilli</taxon>
        <taxon>Bacillales</taxon>
        <taxon>Bacillaceae</taxon>
        <taxon>Terribacillus</taxon>
    </lineage>
</organism>
<evidence type="ECO:0000313" key="11">
    <source>
        <dbReference type="EMBL" id="AIF68252.1"/>
    </source>
</evidence>
<evidence type="ECO:0000256" key="1">
    <source>
        <dbReference type="ARBA" id="ARBA00022428"/>
    </source>
</evidence>
<dbReference type="Proteomes" id="UP000027980">
    <property type="component" value="Chromosome"/>
</dbReference>
<feature type="domain" description="Menaquinone biosynthesis protein MenD middle" evidence="10">
    <location>
        <begin position="212"/>
        <end position="401"/>
    </location>
</feature>
<comment type="pathway">
    <text evidence="7">Quinol/quinone metabolism; menaquinone biosynthesis.</text>
</comment>
<dbReference type="InterPro" id="IPR011766">
    <property type="entry name" value="TPP_enzyme_TPP-bd"/>
</dbReference>
<dbReference type="GO" id="GO:0000287">
    <property type="term" value="F:magnesium ion binding"/>
    <property type="evidence" value="ECO:0007669"/>
    <property type="project" value="UniProtKB-UniRule"/>
</dbReference>
<evidence type="ECO:0000256" key="7">
    <source>
        <dbReference type="HAMAP-Rule" id="MF_01659"/>
    </source>
</evidence>
<evidence type="ECO:0000256" key="2">
    <source>
        <dbReference type="ARBA" id="ARBA00022679"/>
    </source>
</evidence>
<comment type="similarity">
    <text evidence="7">Belongs to the TPP enzyme family. MenD subfamily.</text>
</comment>
<dbReference type="CDD" id="cd02009">
    <property type="entry name" value="TPP_SHCHC_synthase"/>
    <property type="match status" value="1"/>
</dbReference>
<dbReference type="InterPro" id="IPR004433">
    <property type="entry name" value="MenaQ_synth_MenD"/>
</dbReference>
<accession>A0A075LQI8</accession>
<reference evidence="11 12" key="1">
    <citation type="submission" date="2014-07" db="EMBL/GenBank/DDBJ databases">
        <title>Complete genome sequence of a moderately halophilic bacterium Terribacillus aidingensis MP602, isolated from Cryptomeria fortunei in Tianmu mountain in China.</title>
        <authorList>
            <person name="Wang Y."/>
            <person name="Lu P."/>
            <person name="Zhang L."/>
        </authorList>
    </citation>
    <scope>NUCLEOTIDE SEQUENCE [LARGE SCALE GENOMIC DNA]</scope>
    <source>
        <strain evidence="11 12">MP602</strain>
    </source>
</reference>
<comment type="catalytic activity">
    <reaction evidence="7">
        <text>isochorismate + 2-oxoglutarate + H(+) = 5-enolpyruvoyl-6-hydroxy-2-succinyl-cyclohex-3-ene-1-carboxylate + CO2</text>
        <dbReference type="Rhea" id="RHEA:25593"/>
        <dbReference type="ChEBI" id="CHEBI:15378"/>
        <dbReference type="ChEBI" id="CHEBI:16526"/>
        <dbReference type="ChEBI" id="CHEBI:16810"/>
        <dbReference type="ChEBI" id="CHEBI:29780"/>
        <dbReference type="ChEBI" id="CHEBI:58818"/>
        <dbReference type="EC" id="2.2.1.9"/>
    </reaction>
</comment>
<proteinExistence type="inferred from homology"/>
<dbReference type="EC" id="2.2.1.9" evidence="7"/>
<gene>
    <name evidence="7" type="primary">menD</name>
    <name evidence="11" type="ORF">GZ22_17515</name>
</gene>
<keyword evidence="5 7" id="KW-0786">Thiamine pyrophosphate</keyword>
<keyword evidence="4 7" id="KW-0460">Magnesium</keyword>
<evidence type="ECO:0000256" key="3">
    <source>
        <dbReference type="ARBA" id="ARBA00022723"/>
    </source>
</evidence>
<dbReference type="Pfam" id="PF02775">
    <property type="entry name" value="TPP_enzyme_C"/>
    <property type="match status" value="1"/>
</dbReference>
<dbReference type="SUPFAM" id="SSF52518">
    <property type="entry name" value="Thiamin diphosphate-binding fold (THDP-binding)"/>
    <property type="match status" value="2"/>
</dbReference>
<dbReference type="GO" id="GO:0009234">
    <property type="term" value="P:menaquinone biosynthetic process"/>
    <property type="evidence" value="ECO:0007669"/>
    <property type="project" value="UniProtKB-UniRule"/>
</dbReference>
<dbReference type="CDD" id="cd07037">
    <property type="entry name" value="TPP_PYR_MenD"/>
    <property type="match status" value="1"/>
</dbReference>
<dbReference type="GO" id="GO:0030976">
    <property type="term" value="F:thiamine pyrophosphate binding"/>
    <property type="evidence" value="ECO:0007669"/>
    <property type="project" value="UniProtKB-UniRule"/>
</dbReference>
<dbReference type="KEGG" id="tap:GZ22_17515"/>
<dbReference type="AlphaFoldDB" id="A0A075LQI8"/>
<feature type="domain" description="Thiamine pyrophosphate enzyme TPP-binding" evidence="8">
    <location>
        <begin position="436"/>
        <end position="550"/>
    </location>
</feature>
<name>A0A075LQI8_9BACI</name>
<dbReference type="InterPro" id="IPR029035">
    <property type="entry name" value="DHS-like_NAD/FAD-binding_dom"/>
</dbReference>
<dbReference type="PIRSF" id="PIRSF004983">
    <property type="entry name" value="MenD"/>
    <property type="match status" value="1"/>
</dbReference>
<dbReference type="PANTHER" id="PTHR42916">
    <property type="entry name" value="2-SUCCINYL-5-ENOLPYRUVYL-6-HYDROXY-3-CYCLOHEXENE-1-CARBOXYLATE SYNTHASE"/>
    <property type="match status" value="1"/>
</dbReference>
<comment type="function">
    <text evidence="7">Catalyzes the thiamine diphosphate-dependent decarboxylation of 2-oxoglutarate and the subsequent addition of the resulting succinic semialdehyde-thiamine pyrophosphate anion to isochorismate to yield 2-succinyl-5-enolpyruvyl-6-hydroxy-3-cyclohexene-1-carboxylate (SEPHCHC).</text>
</comment>
<dbReference type="InterPro" id="IPR012001">
    <property type="entry name" value="Thiamin_PyroP_enz_TPP-bd_dom"/>
</dbReference>
<evidence type="ECO:0000259" key="8">
    <source>
        <dbReference type="Pfam" id="PF02775"/>
    </source>
</evidence>
<dbReference type="Gene3D" id="3.40.50.970">
    <property type="match status" value="2"/>
</dbReference>
<dbReference type="OrthoDB" id="9791859at2"/>
<dbReference type="GeneID" id="34220292"/>
<evidence type="ECO:0000313" key="12">
    <source>
        <dbReference type="Proteomes" id="UP000027980"/>
    </source>
</evidence>
<comment type="cofactor">
    <cofactor evidence="7">
        <name>thiamine diphosphate</name>
        <dbReference type="ChEBI" id="CHEBI:58937"/>
    </cofactor>
    <text evidence="7">Binds 1 thiamine pyrophosphate per subunit.</text>
</comment>
<dbReference type="Gene3D" id="3.40.50.1220">
    <property type="entry name" value="TPP-binding domain"/>
    <property type="match status" value="1"/>
</dbReference>
<evidence type="ECO:0000259" key="9">
    <source>
        <dbReference type="Pfam" id="PF02776"/>
    </source>
</evidence>
<keyword evidence="3 7" id="KW-0479">Metal-binding</keyword>
<dbReference type="EMBL" id="CP008876">
    <property type="protein sequence ID" value="AIF68252.1"/>
    <property type="molecule type" value="Genomic_DNA"/>
</dbReference>
<dbReference type="HOGENOM" id="CLU_006051_3_0_9"/>
<dbReference type="SUPFAM" id="SSF52467">
    <property type="entry name" value="DHS-like NAD/FAD-binding domain"/>
    <property type="match status" value="1"/>
</dbReference>
<comment type="pathway">
    <text evidence="7">Quinol/quinone metabolism; 1,4-dihydroxy-2-naphthoate biosynthesis; 1,4-dihydroxy-2-naphthoate from chorismate: step 2/7.</text>
</comment>
<dbReference type="NCBIfam" id="TIGR00173">
    <property type="entry name" value="menD"/>
    <property type="match status" value="1"/>
</dbReference>
<dbReference type="PANTHER" id="PTHR42916:SF1">
    <property type="entry name" value="PROTEIN PHYLLO, CHLOROPLASTIC"/>
    <property type="match status" value="1"/>
</dbReference>
<dbReference type="RefSeq" id="WP_038565038.1">
    <property type="nucleotide sequence ID" value="NZ_CP008876.1"/>
</dbReference>
<feature type="domain" description="Thiamine pyrophosphate enzyme N-terminal TPP-binding" evidence="9">
    <location>
        <begin position="13"/>
        <end position="125"/>
    </location>
</feature>
<dbReference type="InterPro" id="IPR029061">
    <property type="entry name" value="THDP-binding"/>
</dbReference>
<sequence length="581" mass="64965">MSHIETLTKYVGHFVDALWRNGVEQVVISPGSRSTPLALMMTEHPQMKQWVNLDERSAAFFALGLAKESQKPVALVCTSGTAAANYMPAVVEAFYSRIPLILLTADRPHELRDVGAPQAINQIQMYGGFVKWFHEMMLPEANPAALRYVQQQAGRVMQQAMEGNPGPVHLNFPFREPLTPDFTIENMWSSGETAVKPSLYGTAQLDANHIQQLAEMLETSKKGLIVVGPQEDKEFANAVVHFAEKWQLPILADPLSQLRSGTHAKDVIIETYDTILKSESVRAKLQPDFIIRFGAMPVSKPYLFLMKEYTGNDHIVVEKHAGYREPVGMDTQFIYADPAMLCEALASIPAAKPETWLPTWQEMNRIAQEVLHDDMESKELTEGITVQDMLRVTPEDSNVFVGNSMPIRDLDSFFFATDKQIQPWCNRGTNGIDGVVSTALGVAASGKRTTLVIGDLSFYHDMNGLMLGRNYGLDLTIVVINNNGGGIFSFLPQAQEAAHFEALFGTPTNMDFAHAASLYQLPYTLADDRTAFSDALQESYNRKGMHIIEVRTERDANVSWHREKWHKAERQLMDYLDASHA</sequence>
<evidence type="ECO:0000256" key="5">
    <source>
        <dbReference type="ARBA" id="ARBA00023052"/>
    </source>
</evidence>
<keyword evidence="2 7" id="KW-0808">Transferase</keyword>
<comment type="cofactor">
    <cofactor evidence="7">
        <name>Mg(2+)</name>
        <dbReference type="ChEBI" id="CHEBI:18420"/>
    </cofactor>
    <cofactor evidence="7">
        <name>Mn(2+)</name>
        <dbReference type="ChEBI" id="CHEBI:29035"/>
    </cofactor>
</comment>
<keyword evidence="6 7" id="KW-0464">Manganese</keyword>
<protein>
    <recommendedName>
        <fullName evidence="7">2-succinyl-5-enolpyruvyl-6-hydroxy-3-cyclohexene-1-carboxylate synthase</fullName>
        <shortName evidence="7">SEPHCHC synthase</shortName>
        <ecNumber evidence="7">2.2.1.9</ecNumber>
    </recommendedName>
    <alternativeName>
        <fullName evidence="7">Menaquinone biosynthesis protein MenD</fullName>
    </alternativeName>
</protein>
<evidence type="ECO:0000256" key="6">
    <source>
        <dbReference type="ARBA" id="ARBA00023211"/>
    </source>
</evidence>
<dbReference type="UniPathway" id="UPA01057">
    <property type="reaction ID" value="UER00164"/>
</dbReference>
<keyword evidence="1 7" id="KW-0474">Menaquinone biosynthesis</keyword>
<dbReference type="GO" id="GO:0030145">
    <property type="term" value="F:manganese ion binding"/>
    <property type="evidence" value="ECO:0007669"/>
    <property type="project" value="UniProtKB-UniRule"/>
</dbReference>
<evidence type="ECO:0000256" key="4">
    <source>
        <dbReference type="ARBA" id="ARBA00022842"/>
    </source>
</evidence>
<dbReference type="GO" id="GO:0070204">
    <property type="term" value="F:2-succinyl-5-enolpyruvyl-6-hydroxy-3-cyclohexene-1-carboxylic-acid synthase activity"/>
    <property type="evidence" value="ECO:0007669"/>
    <property type="project" value="UniProtKB-UniRule"/>
</dbReference>
<comment type="subunit">
    <text evidence="7">Homodimer.</text>
</comment>
<dbReference type="Pfam" id="PF02776">
    <property type="entry name" value="TPP_enzyme_N"/>
    <property type="match status" value="1"/>
</dbReference>
<dbReference type="UniPathway" id="UPA00079"/>
<dbReference type="HAMAP" id="MF_01659">
    <property type="entry name" value="MenD"/>
    <property type="match status" value="1"/>
</dbReference>
<dbReference type="InterPro" id="IPR032264">
    <property type="entry name" value="MenD_middle"/>
</dbReference>
<dbReference type="Pfam" id="PF16582">
    <property type="entry name" value="TPP_enzyme_M_2"/>
    <property type="match status" value="1"/>
</dbReference>